<evidence type="ECO:0000259" key="9">
    <source>
        <dbReference type="Pfam" id="PF13193"/>
    </source>
</evidence>
<dbReference type="PANTHER" id="PTHR24096">
    <property type="entry name" value="LONG-CHAIN-FATTY-ACID--COA LIGASE"/>
    <property type="match status" value="1"/>
</dbReference>
<keyword evidence="7" id="KW-0812">Transmembrane</keyword>
<evidence type="ECO:0000256" key="4">
    <source>
        <dbReference type="ARBA" id="ARBA00022741"/>
    </source>
</evidence>
<dbReference type="Gene3D" id="3.40.50.12780">
    <property type="entry name" value="N-terminal domain of ligase-like"/>
    <property type="match status" value="1"/>
</dbReference>
<dbReference type="EMBL" id="CAMGYJ010000005">
    <property type="protein sequence ID" value="CAI0418742.1"/>
    <property type="molecule type" value="Genomic_DNA"/>
</dbReference>
<dbReference type="EC" id="6.2.1.12" evidence="2"/>
<dbReference type="CDD" id="cd05904">
    <property type="entry name" value="4CL"/>
    <property type="match status" value="1"/>
</dbReference>
<evidence type="ECO:0000256" key="5">
    <source>
        <dbReference type="ARBA" id="ARBA00022840"/>
    </source>
</evidence>
<sequence length="573" mass="61753">MQKESLLSVAERAHPAWFNAETGIYRSPHAAVALPADPLLDLVSFIFSHRRRDAPHTSSSSAVALLDSASGDSITYQDLFPLVKSTASALQKSGIRHGDAVLLVLPNSIHFPVVFLAVLYAGAVVTTMNPLATVVEIQKRIADCGVRLGLAAQERATALQDSALGIPFVLVPESNSGSSLLDAFGGLIGRDVDSDLRPPAIRQQDAAAIMYSSGTTGASKGAVLTHGNLIAAVELFVRFEASTYDFPPQENVYLAVLPMFHIYGLVLFVAGLLSLGSTIVVMKKFDVGEVIKAIERHGVTHFPIVPPILGPLTERAKGVCENGLKSLKQVSCGAAPLSGSTVQHFLNAFPHVDFIQGYGMTESTAVGTRGFNTKRFQKHSSVGLLAPNTEAKVVDCTNGHPLPPGGIGELWMRGPGTMKGYLNNPETTAETIDKDGWLRTGDIVSFDKDGYLYIFDRLKEMIKYNGFQIAPADLEAVLITHPDILDAAVTGAADKDAGEIPVAFVVRRRGSNLNEEDEKGWLSWSVSFCGLQVAPYKKVRRVVFTEGIPRSPAGKILRRELRSLMKFTPTPRL</sequence>
<dbReference type="GO" id="GO:0005777">
    <property type="term" value="C:peroxisome"/>
    <property type="evidence" value="ECO:0007669"/>
    <property type="project" value="TreeGrafter"/>
</dbReference>
<dbReference type="GO" id="GO:0005524">
    <property type="term" value="F:ATP binding"/>
    <property type="evidence" value="ECO:0007669"/>
    <property type="project" value="UniProtKB-KW"/>
</dbReference>
<evidence type="ECO:0000256" key="7">
    <source>
        <dbReference type="SAM" id="Phobius"/>
    </source>
</evidence>
<accession>A0AAV0KAI5</accession>
<evidence type="ECO:0000256" key="2">
    <source>
        <dbReference type="ARBA" id="ARBA00012959"/>
    </source>
</evidence>
<dbReference type="GO" id="GO:0016207">
    <property type="term" value="F:4-coumarate-CoA ligase activity"/>
    <property type="evidence" value="ECO:0007669"/>
    <property type="project" value="UniProtKB-EC"/>
</dbReference>
<keyword evidence="7" id="KW-1133">Transmembrane helix</keyword>
<dbReference type="FunFam" id="3.40.50.12780:FF:000003">
    <property type="entry name" value="Long-chain-fatty-acid--CoA ligase FadD"/>
    <property type="match status" value="1"/>
</dbReference>
<evidence type="ECO:0000313" key="10">
    <source>
        <dbReference type="EMBL" id="CAI0418742.1"/>
    </source>
</evidence>
<comment type="catalytic activity">
    <reaction evidence="6">
        <text>(E)-4-coumarate + ATP + CoA = (E)-4-coumaroyl-CoA + AMP + diphosphate</text>
        <dbReference type="Rhea" id="RHEA:19641"/>
        <dbReference type="ChEBI" id="CHEBI:12876"/>
        <dbReference type="ChEBI" id="CHEBI:30616"/>
        <dbReference type="ChEBI" id="CHEBI:33019"/>
        <dbReference type="ChEBI" id="CHEBI:57287"/>
        <dbReference type="ChEBI" id="CHEBI:85008"/>
        <dbReference type="ChEBI" id="CHEBI:456215"/>
        <dbReference type="EC" id="6.2.1.12"/>
    </reaction>
    <physiologicalReaction direction="left-to-right" evidence="6">
        <dbReference type="Rhea" id="RHEA:19642"/>
    </physiologicalReaction>
</comment>
<evidence type="ECO:0000259" key="8">
    <source>
        <dbReference type="Pfam" id="PF00501"/>
    </source>
</evidence>
<dbReference type="AlphaFoldDB" id="A0AAV0KAI5"/>
<dbReference type="InterPro" id="IPR045851">
    <property type="entry name" value="AMP-bd_C_sf"/>
</dbReference>
<dbReference type="PANTHER" id="PTHR24096:SF149">
    <property type="entry name" value="AMP-BINDING DOMAIN-CONTAINING PROTEIN-RELATED"/>
    <property type="match status" value="1"/>
</dbReference>
<keyword evidence="7" id="KW-0472">Membrane</keyword>
<feature type="domain" description="AMP-dependent synthetase/ligase" evidence="8">
    <location>
        <begin position="61"/>
        <end position="422"/>
    </location>
</feature>
<dbReference type="PROSITE" id="PS00455">
    <property type="entry name" value="AMP_BINDING"/>
    <property type="match status" value="1"/>
</dbReference>
<keyword evidence="3" id="KW-0436">Ligase</keyword>
<dbReference type="Proteomes" id="UP001154282">
    <property type="component" value="Unassembled WGS sequence"/>
</dbReference>
<name>A0AAV0KAI5_9ROSI</name>
<protein>
    <recommendedName>
        <fullName evidence="2">4-coumarate--CoA ligase</fullName>
        <ecNumber evidence="2">6.2.1.12</ecNumber>
    </recommendedName>
</protein>
<keyword evidence="11" id="KW-1185">Reference proteome</keyword>
<evidence type="ECO:0000256" key="6">
    <source>
        <dbReference type="ARBA" id="ARBA00034252"/>
    </source>
</evidence>
<dbReference type="Pfam" id="PF00501">
    <property type="entry name" value="AMP-binding"/>
    <property type="match status" value="1"/>
</dbReference>
<evidence type="ECO:0000256" key="3">
    <source>
        <dbReference type="ARBA" id="ARBA00022598"/>
    </source>
</evidence>
<keyword evidence="4" id="KW-0547">Nucleotide-binding</keyword>
<evidence type="ECO:0000256" key="1">
    <source>
        <dbReference type="ARBA" id="ARBA00006432"/>
    </source>
</evidence>
<dbReference type="InterPro" id="IPR025110">
    <property type="entry name" value="AMP-bd_C"/>
</dbReference>
<keyword evidence="5" id="KW-0067">ATP-binding</keyword>
<evidence type="ECO:0000313" key="11">
    <source>
        <dbReference type="Proteomes" id="UP001154282"/>
    </source>
</evidence>
<dbReference type="GO" id="GO:0006744">
    <property type="term" value="P:ubiquinone biosynthetic process"/>
    <property type="evidence" value="ECO:0007669"/>
    <property type="project" value="TreeGrafter"/>
</dbReference>
<dbReference type="Gene3D" id="3.30.300.30">
    <property type="match status" value="1"/>
</dbReference>
<dbReference type="Pfam" id="PF13193">
    <property type="entry name" value="AMP-binding_C"/>
    <property type="match status" value="1"/>
</dbReference>
<dbReference type="InterPro" id="IPR020845">
    <property type="entry name" value="AMP-binding_CS"/>
</dbReference>
<gene>
    <name evidence="10" type="ORF">LITE_LOCUS17746</name>
</gene>
<comment type="caution">
    <text evidence="10">The sequence shown here is derived from an EMBL/GenBank/DDBJ whole genome shotgun (WGS) entry which is preliminary data.</text>
</comment>
<organism evidence="10 11">
    <name type="scientific">Linum tenue</name>
    <dbReference type="NCBI Taxonomy" id="586396"/>
    <lineage>
        <taxon>Eukaryota</taxon>
        <taxon>Viridiplantae</taxon>
        <taxon>Streptophyta</taxon>
        <taxon>Embryophyta</taxon>
        <taxon>Tracheophyta</taxon>
        <taxon>Spermatophyta</taxon>
        <taxon>Magnoliopsida</taxon>
        <taxon>eudicotyledons</taxon>
        <taxon>Gunneridae</taxon>
        <taxon>Pentapetalae</taxon>
        <taxon>rosids</taxon>
        <taxon>fabids</taxon>
        <taxon>Malpighiales</taxon>
        <taxon>Linaceae</taxon>
        <taxon>Linum</taxon>
    </lineage>
</organism>
<feature type="transmembrane region" description="Helical" evidence="7">
    <location>
        <begin position="252"/>
        <end position="275"/>
    </location>
</feature>
<dbReference type="InterPro" id="IPR000873">
    <property type="entry name" value="AMP-dep_synth/lig_dom"/>
</dbReference>
<dbReference type="FunFam" id="3.30.300.30:FF:000007">
    <property type="entry name" value="4-coumarate--CoA ligase 2"/>
    <property type="match status" value="1"/>
</dbReference>
<dbReference type="InterPro" id="IPR042099">
    <property type="entry name" value="ANL_N_sf"/>
</dbReference>
<proteinExistence type="inferred from homology"/>
<feature type="domain" description="AMP-binding enzyme C-terminal" evidence="9">
    <location>
        <begin position="474"/>
        <end position="555"/>
    </location>
</feature>
<comment type="similarity">
    <text evidence="1">Belongs to the ATP-dependent AMP-binding enzyme family.</text>
</comment>
<reference evidence="10" key="1">
    <citation type="submission" date="2022-08" db="EMBL/GenBank/DDBJ databases">
        <authorList>
            <person name="Gutierrez-Valencia J."/>
        </authorList>
    </citation>
    <scope>NUCLEOTIDE SEQUENCE</scope>
</reference>
<dbReference type="SUPFAM" id="SSF56801">
    <property type="entry name" value="Acetyl-CoA synthetase-like"/>
    <property type="match status" value="1"/>
</dbReference>